<keyword evidence="5" id="KW-0698">rRNA processing</keyword>
<dbReference type="GO" id="GO:0006364">
    <property type="term" value="P:rRNA processing"/>
    <property type="evidence" value="ECO:0007669"/>
    <property type="project" value="UniProtKB-KW"/>
</dbReference>
<feature type="compositionally biased region" description="Low complexity" evidence="10">
    <location>
        <begin position="48"/>
        <end position="65"/>
    </location>
</feature>
<dbReference type="Proteomes" id="UP000622797">
    <property type="component" value="Unassembled WGS sequence"/>
</dbReference>
<dbReference type="InterPro" id="IPR007504">
    <property type="entry name" value="H/ACA_rnp_Gar1/Naf1"/>
</dbReference>
<feature type="compositionally biased region" description="Low complexity" evidence="10">
    <location>
        <begin position="83"/>
        <end position="92"/>
    </location>
</feature>
<evidence type="ECO:0000313" key="11">
    <source>
        <dbReference type="EMBL" id="KAF4965279.1"/>
    </source>
</evidence>
<feature type="compositionally biased region" description="Low complexity" evidence="10">
    <location>
        <begin position="533"/>
        <end position="557"/>
    </location>
</feature>
<dbReference type="GO" id="GO:0001522">
    <property type="term" value="P:pseudouridine synthesis"/>
    <property type="evidence" value="ECO:0007669"/>
    <property type="project" value="InterPro"/>
</dbReference>
<evidence type="ECO:0000256" key="3">
    <source>
        <dbReference type="ARBA" id="ARBA00021438"/>
    </source>
</evidence>
<dbReference type="Gene3D" id="2.40.10.230">
    <property type="entry name" value="Probable tRNA pseudouridine synthase domain"/>
    <property type="match status" value="1"/>
</dbReference>
<dbReference type="GO" id="GO:0005634">
    <property type="term" value="C:nucleus"/>
    <property type="evidence" value="ECO:0007669"/>
    <property type="project" value="UniProtKB-SubCell"/>
</dbReference>
<dbReference type="EMBL" id="JABEXW010000360">
    <property type="protein sequence ID" value="KAF4965279.1"/>
    <property type="molecule type" value="Genomic_DNA"/>
</dbReference>
<feature type="compositionally biased region" description="Low complexity" evidence="10">
    <location>
        <begin position="442"/>
        <end position="497"/>
    </location>
</feature>
<keyword evidence="7" id="KW-0694">RNA-binding</keyword>
<dbReference type="GO" id="GO:0005732">
    <property type="term" value="C:sno(s)RNA-containing ribonucleoprotein complex"/>
    <property type="evidence" value="ECO:0007669"/>
    <property type="project" value="InterPro"/>
</dbReference>
<organism evidence="11 12">
    <name type="scientific">Fusarium sarcochroum</name>
    <dbReference type="NCBI Taxonomy" id="1208366"/>
    <lineage>
        <taxon>Eukaryota</taxon>
        <taxon>Fungi</taxon>
        <taxon>Dikarya</taxon>
        <taxon>Ascomycota</taxon>
        <taxon>Pezizomycotina</taxon>
        <taxon>Sordariomycetes</taxon>
        <taxon>Hypocreomycetidae</taxon>
        <taxon>Hypocreales</taxon>
        <taxon>Nectriaceae</taxon>
        <taxon>Fusarium</taxon>
        <taxon>Fusarium lateritium species complex</taxon>
    </lineage>
</organism>
<feature type="region of interest" description="Disordered" evidence="10">
    <location>
        <begin position="165"/>
        <end position="193"/>
    </location>
</feature>
<evidence type="ECO:0000256" key="9">
    <source>
        <dbReference type="ARBA" id="ARBA00076743"/>
    </source>
</evidence>
<evidence type="ECO:0000256" key="2">
    <source>
        <dbReference type="ARBA" id="ARBA00009801"/>
    </source>
</evidence>
<dbReference type="PANTHER" id="PTHR31633">
    <property type="entry name" value="H/ACA RIBONUCLEOPROTEIN COMPLEX NON-CORE SUBUNIT NAF1"/>
    <property type="match status" value="1"/>
</dbReference>
<gene>
    <name evidence="11" type="ORF">FSARC_6897</name>
</gene>
<keyword evidence="12" id="KW-1185">Reference proteome</keyword>
<keyword evidence="6" id="KW-0597">Phosphoprotein</keyword>
<keyword evidence="4" id="KW-0690">Ribosome biogenesis</keyword>
<proteinExistence type="inferred from homology"/>
<feature type="compositionally biased region" description="Basic and acidic residues" evidence="10">
    <location>
        <begin position="344"/>
        <end position="364"/>
    </location>
</feature>
<dbReference type="GO" id="GO:0003723">
    <property type="term" value="F:RNA binding"/>
    <property type="evidence" value="ECO:0007669"/>
    <property type="project" value="UniProtKB-KW"/>
</dbReference>
<evidence type="ECO:0000256" key="6">
    <source>
        <dbReference type="ARBA" id="ARBA00022553"/>
    </source>
</evidence>
<dbReference type="SUPFAM" id="SSF50447">
    <property type="entry name" value="Translation proteins"/>
    <property type="match status" value="1"/>
</dbReference>
<dbReference type="PANTHER" id="PTHR31633:SF1">
    <property type="entry name" value="H_ACA RIBONUCLEOPROTEIN COMPLEX NON-CORE SUBUNIT NAF1"/>
    <property type="match status" value="1"/>
</dbReference>
<sequence>MSGFQIPGLGQAKPNETLPPLPADVLAAASSVQDTETTNSASHDTNNETSAPAPEEAKPSEAQPADPDAMAVDQPESPPSLTGALEAALGGLNPTSTAQPAPTANTENAPLQTDQGDNPEWEVDSSPYESSSESSSSDSSDEDSDNEGYELLGVEETARLLMQAEGGSDDEGDRGAKGASGAQVRTKNEIPEEVVPKPDVTITPEMKIEELGAIEHIVENIMLVKAITPGEYQVLDSGSVLCTAERVVIGAVAETIGKVLQPMYTVRFTTDQDIKDLGLEVGQKLYYPVDHASYVFTEPLKNLKGSDASNLHDEEVGDDEMEFSDDEKEAEYKRALKQKKKDKWKKDPSRGGKEPHPLRQESRPDGGLNYDDDEDGPYKPLARPPGYGSGPSTTETYEPAPGRNFHQRGRRGDSRGRGERGRGSGRGGRGGFNQPRDGYSLPPQGASQPAQQSAPPASWAGAQPPAQGAAPAAPNFGFQFPGWPQPPAQGNGAGNSAVPPPPPGWPNAQGQQGANGGAFVNPAFFAALMSTMQAQQQNGQSPWGQQQPPNNGNGQGQ</sequence>
<feature type="compositionally biased region" description="Acidic residues" evidence="10">
    <location>
        <begin position="315"/>
        <end position="329"/>
    </location>
</feature>
<keyword evidence="8" id="KW-0539">Nucleus</keyword>
<feature type="region of interest" description="Disordered" evidence="10">
    <location>
        <begin position="531"/>
        <end position="557"/>
    </location>
</feature>
<dbReference type="InterPro" id="IPR038664">
    <property type="entry name" value="Gar1/Naf1_Cbf5-bd_sf"/>
</dbReference>
<feature type="compositionally biased region" description="Polar residues" evidence="10">
    <location>
        <begin position="93"/>
        <end position="116"/>
    </location>
</feature>
<evidence type="ECO:0000256" key="7">
    <source>
        <dbReference type="ARBA" id="ARBA00022884"/>
    </source>
</evidence>
<comment type="caution">
    <text evidence="11">The sequence shown here is derived from an EMBL/GenBank/DDBJ whole genome shotgun (WGS) entry which is preliminary data.</text>
</comment>
<dbReference type="InterPro" id="IPR009000">
    <property type="entry name" value="Transl_B-barrel_sf"/>
</dbReference>
<feature type="compositionally biased region" description="Basic and acidic residues" evidence="10">
    <location>
        <begin position="410"/>
        <end position="422"/>
    </location>
</feature>
<evidence type="ECO:0000256" key="1">
    <source>
        <dbReference type="ARBA" id="ARBA00004123"/>
    </source>
</evidence>
<feature type="compositionally biased region" description="Low complexity" evidence="10">
    <location>
        <begin position="124"/>
        <end position="138"/>
    </location>
</feature>
<name>A0A8H4TWJ3_9HYPO</name>
<accession>A0A8H4TWJ3</accession>
<reference evidence="11" key="1">
    <citation type="journal article" date="2020" name="BMC Genomics">
        <title>Correction to: Identification and distribution of gene clusters required for synthesis of sphingolipid metabolism inhibitors in diverse species of the filamentous fungus Fusarium.</title>
        <authorList>
            <person name="Kim H.S."/>
            <person name="Lohmar J.M."/>
            <person name="Busman M."/>
            <person name="Brown D.W."/>
            <person name="Naumann T.A."/>
            <person name="Divon H.H."/>
            <person name="Lysoe E."/>
            <person name="Uhlig S."/>
            <person name="Proctor R.H."/>
        </authorList>
    </citation>
    <scope>NUCLEOTIDE SEQUENCE</scope>
    <source>
        <strain evidence="11">NRRL 20472</strain>
    </source>
</reference>
<reference evidence="11" key="2">
    <citation type="submission" date="2020-05" db="EMBL/GenBank/DDBJ databases">
        <authorList>
            <person name="Kim H.-S."/>
            <person name="Proctor R.H."/>
            <person name="Brown D.W."/>
        </authorList>
    </citation>
    <scope>NUCLEOTIDE SEQUENCE</scope>
    <source>
        <strain evidence="11">NRRL 20472</strain>
    </source>
</reference>
<comment type="subcellular location">
    <subcellularLocation>
        <location evidence="1">Nucleus</location>
    </subcellularLocation>
</comment>
<evidence type="ECO:0000256" key="5">
    <source>
        <dbReference type="ARBA" id="ARBA00022552"/>
    </source>
</evidence>
<dbReference type="OrthoDB" id="21550at2759"/>
<evidence type="ECO:0000313" key="12">
    <source>
        <dbReference type="Proteomes" id="UP000622797"/>
    </source>
</evidence>
<comment type="similarity">
    <text evidence="2">Belongs to the NAF1 family.</text>
</comment>
<feature type="region of interest" description="Disordered" evidence="10">
    <location>
        <begin position="1"/>
        <end position="147"/>
    </location>
</feature>
<evidence type="ECO:0000256" key="4">
    <source>
        <dbReference type="ARBA" id="ARBA00022517"/>
    </source>
</evidence>
<dbReference type="Pfam" id="PF04410">
    <property type="entry name" value="Gar1"/>
    <property type="match status" value="1"/>
</dbReference>
<evidence type="ECO:0000256" key="8">
    <source>
        <dbReference type="ARBA" id="ARBA00023242"/>
    </source>
</evidence>
<dbReference type="FunFam" id="2.40.10.230:FF:000002">
    <property type="entry name" value="H/ACA ribonucleoprotein complex non-core subunit NAF1"/>
    <property type="match status" value="1"/>
</dbReference>
<dbReference type="GO" id="GO:0000493">
    <property type="term" value="P:box H/ACA snoRNP assembly"/>
    <property type="evidence" value="ECO:0007669"/>
    <property type="project" value="InterPro"/>
</dbReference>
<feature type="region of interest" description="Disordered" evidence="10">
    <location>
        <begin position="303"/>
        <end position="519"/>
    </location>
</feature>
<dbReference type="AlphaFoldDB" id="A0A8H4TWJ3"/>
<feature type="compositionally biased region" description="Polar residues" evidence="10">
    <location>
        <begin position="30"/>
        <end position="44"/>
    </location>
</feature>
<evidence type="ECO:0000256" key="10">
    <source>
        <dbReference type="SAM" id="MobiDB-lite"/>
    </source>
</evidence>
<dbReference type="InterPro" id="IPR040309">
    <property type="entry name" value="Naf1"/>
</dbReference>
<protein>
    <recommendedName>
        <fullName evidence="3">H/ACA ribonucleoprotein complex non-core subunit NAF1</fullName>
    </recommendedName>
    <alternativeName>
        <fullName evidence="9">Nuclear assembly factor 1</fullName>
    </alternativeName>
</protein>